<organism evidence="3 4">
    <name type="scientific">Pseudomonas mangiferae</name>
    <dbReference type="NCBI Taxonomy" id="2593654"/>
    <lineage>
        <taxon>Bacteria</taxon>
        <taxon>Pseudomonadati</taxon>
        <taxon>Pseudomonadota</taxon>
        <taxon>Gammaproteobacteria</taxon>
        <taxon>Pseudomonadales</taxon>
        <taxon>Pseudomonadaceae</taxon>
        <taxon>Pseudomonas</taxon>
    </lineage>
</organism>
<evidence type="ECO:0000313" key="4">
    <source>
        <dbReference type="Proteomes" id="UP000315235"/>
    </source>
</evidence>
<dbReference type="AlphaFoldDB" id="A0A553GV06"/>
<dbReference type="PANTHER" id="PTHR30273">
    <property type="entry name" value="PERIPLASMIC SIGNAL SENSOR AND SIGMA FACTOR ACTIVATOR FECR-RELATED"/>
    <property type="match status" value="1"/>
</dbReference>
<feature type="domain" description="FecR protein" evidence="1">
    <location>
        <begin position="114"/>
        <end position="197"/>
    </location>
</feature>
<gene>
    <name evidence="3" type="ORF">FM069_17900</name>
</gene>
<name>A0A553GV06_9PSED</name>
<dbReference type="InterPro" id="IPR012373">
    <property type="entry name" value="Ferrdict_sens_TM"/>
</dbReference>
<proteinExistence type="predicted"/>
<evidence type="ECO:0000259" key="2">
    <source>
        <dbReference type="Pfam" id="PF16220"/>
    </source>
</evidence>
<dbReference type="PIRSF" id="PIRSF018266">
    <property type="entry name" value="FecR"/>
    <property type="match status" value="1"/>
</dbReference>
<dbReference type="OrthoDB" id="1099576at2"/>
<dbReference type="InterPro" id="IPR006860">
    <property type="entry name" value="FecR"/>
</dbReference>
<evidence type="ECO:0000313" key="3">
    <source>
        <dbReference type="EMBL" id="TRX73334.1"/>
    </source>
</evidence>
<reference evidence="3 4" key="1">
    <citation type="submission" date="2019-07" db="EMBL/GenBank/DDBJ databases">
        <title>Pseudomonas mangiferae sp. nov., isolated from bark of mango tree in Thailand.</title>
        <authorList>
            <person name="Srisuk N."/>
            <person name="Anurat P."/>
        </authorList>
    </citation>
    <scope>NUCLEOTIDE SEQUENCE [LARGE SCALE GENOMIC DNA]</scope>
    <source>
        <strain evidence="3 4">DMKU_BBB3-04</strain>
    </source>
</reference>
<dbReference type="GO" id="GO:0016989">
    <property type="term" value="F:sigma factor antagonist activity"/>
    <property type="evidence" value="ECO:0007669"/>
    <property type="project" value="TreeGrafter"/>
</dbReference>
<dbReference type="EMBL" id="VJOY01000016">
    <property type="protein sequence ID" value="TRX73334.1"/>
    <property type="molecule type" value="Genomic_DNA"/>
</dbReference>
<dbReference type="Pfam" id="PF04773">
    <property type="entry name" value="FecR"/>
    <property type="match status" value="1"/>
</dbReference>
<protein>
    <submittedName>
        <fullName evidence="3">DUF4880 domain-containing protein</fullName>
    </submittedName>
</protein>
<evidence type="ECO:0000259" key="1">
    <source>
        <dbReference type="Pfam" id="PF04773"/>
    </source>
</evidence>
<comment type="caution">
    <text evidence="3">The sequence shown here is derived from an EMBL/GenBank/DDBJ whole genome shotgun (WGS) entry which is preliminary data.</text>
</comment>
<dbReference type="Gene3D" id="2.60.120.1440">
    <property type="match status" value="1"/>
</dbReference>
<keyword evidence="4" id="KW-1185">Reference proteome</keyword>
<feature type="domain" description="FecR N-terminal" evidence="2">
    <location>
        <begin position="13"/>
        <end position="54"/>
    </location>
</feature>
<dbReference type="RefSeq" id="WP_143489748.1">
    <property type="nucleotide sequence ID" value="NZ_VJOY01000016.1"/>
</dbReference>
<sequence>MALDPALPDPVLDQAIAWLVRLQSGDADETQRQACLAWRAADATHERAWQALQRSEAGFQALASLPPTLALDTLERAARTRGNRRQALKLLGIGGLLAGAGGLGWQASPWGTADYAARVGERRQFTLADGSRLQLNTDSAVDIRGQTLRLRRGELFVETAHPLWLDARQARLQVLNGALTVRQEADHLQVQVVRGDVDAYPAAAQPARLVAGPEYRIAGAGTQTLAESTLDPLAWTRGQLVARRLRLDRLAAELSRYRRGWLGCDPRVADLQVSGAFQLDDPDRALAALCDSLPVRLERFGPYWTRIVAA</sequence>
<accession>A0A553GV06</accession>
<dbReference type="InterPro" id="IPR032623">
    <property type="entry name" value="FecR_N"/>
</dbReference>
<dbReference type="PANTHER" id="PTHR30273:SF2">
    <property type="entry name" value="PROTEIN FECR"/>
    <property type="match status" value="1"/>
</dbReference>
<dbReference type="Pfam" id="PF16220">
    <property type="entry name" value="DUF4880"/>
    <property type="match status" value="1"/>
</dbReference>
<dbReference type="Proteomes" id="UP000315235">
    <property type="component" value="Unassembled WGS sequence"/>
</dbReference>